<organism evidence="2 3">
    <name type="scientific">Plasmodium falciparum UGT5.1</name>
    <dbReference type="NCBI Taxonomy" id="1237627"/>
    <lineage>
        <taxon>Eukaryota</taxon>
        <taxon>Sar</taxon>
        <taxon>Alveolata</taxon>
        <taxon>Apicomplexa</taxon>
        <taxon>Aconoidasida</taxon>
        <taxon>Haemosporida</taxon>
        <taxon>Plasmodiidae</taxon>
        <taxon>Plasmodium</taxon>
        <taxon>Plasmodium (Laverania)</taxon>
    </lineage>
</organism>
<evidence type="ECO:0000313" key="3">
    <source>
        <dbReference type="Proteomes" id="UP000030697"/>
    </source>
</evidence>
<keyword evidence="1" id="KW-1133">Transmembrane helix</keyword>
<dbReference type="AlphaFoldDB" id="W7JNN4"/>
<protein>
    <submittedName>
        <fullName evidence="2">Uncharacterized protein</fullName>
    </submittedName>
</protein>
<keyword evidence="1" id="KW-0472">Membrane</keyword>
<proteinExistence type="predicted"/>
<evidence type="ECO:0000256" key="1">
    <source>
        <dbReference type="SAM" id="Phobius"/>
    </source>
</evidence>
<reference evidence="2 3" key="1">
    <citation type="submission" date="2013-02" db="EMBL/GenBank/DDBJ databases">
        <title>The Genome Sequence of Plasmodium falciparum UGT5.1.</title>
        <authorList>
            <consortium name="The Broad Institute Genome Sequencing Platform"/>
            <consortium name="The Broad Institute Genome Sequencing Center for Infectious Disease"/>
            <person name="Neafsey D."/>
            <person name="Cheeseman I."/>
            <person name="Volkman S."/>
            <person name="Adams J."/>
            <person name="Walker B."/>
            <person name="Young S.K."/>
            <person name="Zeng Q."/>
            <person name="Gargeya S."/>
            <person name="Fitzgerald M."/>
            <person name="Haas B."/>
            <person name="Abouelleil A."/>
            <person name="Alvarado L."/>
            <person name="Arachchi H.M."/>
            <person name="Berlin A.M."/>
            <person name="Chapman S.B."/>
            <person name="Dewar J."/>
            <person name="Goldberg J."/>
            <person name="Griggs A."/>
            <person name="Gujja S."/>
            <person name="Hansen M."/>
            <person name="Howarth C."/>
            <person name="Imamovic A."/>
            <person name="Larimer J."/>
            <person name="McCowan C."/>
            <person name="Murphy C."/>
            <person name="Neiman D."/>
            <person name="Pearson M."/>
            <person name="Priest M."/>
            <person name="Roberts A."/>
            <person name="Saif S."/>
            <person name="Shea T."/>
            <person name="Sisk P."/>
            <person name="Sykes S."/>
            <person name="Wortman J."/>
            <person name="Nusbaum C."/>
            <person name="Birren B."/>
        </authorList>
    </citation>
    <scope>NUCLEOTIDE SEQUENCE [LARGE SCALE GENOMIC DNA]</scope>
    <source>
        <strain evidence="2 3">UGT5.1</strain>
    </source>
</reference>
<feature type="transmembrane region" description="Helical" evidence="1">
    <location>
        <begin position="9"/>
        <end position="29"/>
    </location>
</feature>
<dbReference type="EMBL" id="KE124565">
    <property type="protein sequence ID" value="EWC76579.1"/>
    <property type="molecule type" value="Genomic_DNA"/>
</dbReference>
<name>W7JNN4_PLAFA</name>
<keyword evidence="1" id="KW-0812">Transmembrane</keyword>
<sequence>MNLCSVRRIFLNLLSITVIILVVVLNSIIICDKRKTMDTGIYHIYRRNLYELECVEHSGLRSISENVELKNTVDKKNNNIPFD</sequence>
<accession>W7JNN4</accession>
<gene>
    <name evidence="2" type="ORF">C923_02746</name>
</gene>
<dbReference type="Proteomes" id="UP000030697">
    <property type="component" value="Unassembled WGS sequence"/>
</dbReference>
<evidence type="ECO:0000313" key="2">
    <source>
        <dbReference type="EMBL" id="EWC76579.1"/>
    </source>
</evidence>